<sequence>MKIKLQQDQIWKQGELYFKITHWDRLYIVYKTMSDLKGRDGKETQLSKKEFCRLIKGAELLTPEQVRLGSGKGL</sequence>
<dbReference type="EMBL" id="FUYE01000021">
    <property type="protein sequence ID" value="SKB06644.1"/>
    <property type="molecule type" value="Genomic_DNA"/>
</dbReference>
<protein>
    <submittedName>
        <fullName evidence="1">Uncharacterized protein</fullName>
    </submittedName>
</protein>
<dbReference type="RefSeq" id="WP_245846586.1">
    <property type="nucleotide sequence ID" value="NZ_FUYE01000021.1"/>
</dbReference>
<name>A0A1T4YXY8_9BACT</name>
<evidence type="ECO:0000313" key="1">
    <source>
        <dbReference type="EMBL" id="SKB06644.1"/>
    </source>
</evidence>
<dbReference type="STRING" id="48467.SAMN02745166_04502"/>
<keyword evidence="2" id="KW-1185">Reference proteome</keyword>
<proteinExistence type="predicted"/>
<organism evidence="1 2">
    <name type="scientific">Prosthecobacter debontii</name>
    <dbReference type="NCBI Taxonomy" id="48467"/>
    <lineage>
        <taxon>Bacteria</taxon>
        <taxon>Pseudomonadati</taxon>
        <taxon>Verrucomicrobiota</taxon>
        <taxon>Verrucomicrobiia</taxon>
        <taxon>Verrucomicrobiales</taxon>
        <taxon>Verrucomicrobiaceae</taxon>
        <taxon>Prosthecobacter</taxon>
    </lineage>
</organism>
<evidence type="ECO:0000313" key="2">
    <source>
        <dbReference type="Proteomes" id="UP000190774"/>
    </source>
</evidence>
<dbReference type="AlphaFoldDB" id="A0A1T4YXY8"/>
<gene>
    <name evidence="1" type="ORF">SAMN02745166_04502</name>
</gene>
<accession>A0A1T4YXY8</accession>
<dbReference type="Proteomes" id="UP000190774">
    <property type="component" value="Unassembled WGS sequence"/>
</dbReference>
<reference evidence="2" key="1">
    <citation type="submission" date="2017-02" db="EMBL/GenBank/DDBJ databases">
        <authorList>
            <person name="Varghese N."/>
            <person name="Submissions S."/>
        </authorList>
    </citation>
    <scope>NUCLEOTIDE SEQUENCE [LARGE SCALE GENOMIC DNA]</scope>
    <source>
        <strain evidence="2">ATCC 700200</strain>
    </source>
</reference>